<name>A0A7I7LHM6_9MYCO</name>
<keyword evidence="4" id="KW-1185">Reference proteome</keyword>
<dbReference type="KEGG" id="msho:MSHO_44550"/>
<dbReference type="Proteomes" id="UP000467164">
    <property type="component" value="Chromosome"/>
</dbReference>
<protein>
    <recommendedName>
        <fullName evidence="2">PPE domain-containing protein</fullName>
    </recommendedName>
</protein>
<evidence type="ECO:0000313" key="4">
    <source>
        <dbReference type="Proteomes" id="UP000467164"/>
    </source>
</evidence>
<evidence type="ECO:0000259" key="2">
    <source>
        <dbReference type="Pfam" id="PF00823"/>
    </source>
</evidence>
<comment type="similarity">
    <text evidence="1">Belongs to the mycobacterial PPE family.</text>
</comment>
<organism evidence="3 4">
    <name type="scientific">Mycobacterium shottsii</name>
    <dbReference type="NCBI Taxonomy" id="133549"/>
    <lineage>
        <taxon>Bacteria</taxon>
        <taxon>Bacillati</taxon>
        <taxon>Actinomycetota</taxon>
        <taxon>Actinomycetes</taxon>
        <taxon>Mycobacteriales</taxon>
        <taxon>Mycobacteriaceae</taxon>
        <taxon>Mycobacterium</taxon>
        <taxon>Mycobacterium ulcerans group</taxon>
    </lineage>
</organism>
<dbReference type="PANTHER" id="PTHR46766:SF1">
    <property type="entry name" value="GLUTAMINE-RICH PROTEIN 2"/>
    <property type="match status" value="1"/>
</dbReference>
<sequence>MAAPPEVHSALLSSGPGLGPLQAAAAAWAGLGEKFALAAVDISFVLGEVSWQWEDAGAESYVAEHIRYKAWLAETALVCAEAAAALEAAAAAYSGALAEMPTLTELAENHTVHEVLVAINFFGVNVAPIALNEADYVRMWIQAGLTPIG</sequence>
<dbReference type="AlphaFoldDB" id="A0A7I7LHM6"/>
<dbReference type="PANTHER" id="PTHR46766">
    <property type="entry name" value="GLUTAMINE-RICH PROTEIN 2"/>
    <property type="match status" value="1"/>
</dbReference>
<reference evidence="3 4" key="1">
    <citation type="journal article" date="2019" name="Emerg. Microbes Infect.">
        <title>Comprehensive subspecies identification of 175 nontuberculous mycobacteria species based on 7547 genomic profiles.</title>
        <authorList>
            <person name="Matsumoto Y."/>
            <person name="Kinjo T."/>
            <person name="Motooka D."/>
            <person name="Nabeya D."/>
            <person name="Jung N."/>
            <person name="Uechi K."/>
            <person name="Horii T."/>
            <person name="Iida T."/>
            <person name="Fujita J."/>
            <person name="Nakamura S."/>
        </authorList>
    </citation>
    <scope>NUCLEOTIDE SEQUENCE [LARGE SCALE GENOMIC DNA]</scope>
    <source>
        <strain evidence="3 4">JCM 12657</strain>
    </source>
</reference>
<dbReference type="Pfam" id="PF00823">
    <property type="entry name" value="PPE"/>
    <property type="match status" value="1"/>
</dbReference>
<dbReference type="InterPro" id="IPR038332">
    <property type="entry name" value="PPE_sf"/>
</dbReference>
<gene>
    <name evidence="3" type="ORF">MSHO_44550</name>
</gene>
<evidence type="ECO:0000313" key="3">
    <source>
        <dbReference type="EMBL" id="BBX59110.1"/>
    </source>
</evidence>
<evidence type="ECO:0000256" key="1">
    <source>
        <dbReference type="ARBA" id="ARBA00010652"/>
    </source>
</evidence>
<dbReference type="Gene3D" id="1.20.1260.20">
    <property type="entry name" value="PPE superfamily"/>
    <property type="match status" value="1"/>
</dbReference>
<accession>A0A7I7LHM6</accession>
<dbReference type="EMBL" id="AP022572">
    <property type="protein sequence ID" value="BBX59110.1"/>
    <property type="molecule type" value="Genomic_DNA"/>
</dbReference>
<proteinExistence type="inferred from homology"/>
<dbReference type="SUPFAM" id="SSF140459">
    <property type="entry name" value="PE/PPE dimer-like"/>
    <property type="match status" value="1"/>
</dbReference>
<feature type="domain" description="PPE" evidence="2">
    <location>
        <begin position="1"/>
        <end position="144"/>
    </location>
</feature>
<dbReference type="GO" id="GO:0052572">
    <property type="term" value="P:response to host immune response"/>
    <property type="evidence" value="ECO:0007669"/>
    <property type="project" value="TreeGrafter"/>
</dbReference>
<dbReference type="InterPro" id="IPR000030">
    <property type="entry name" value="PPE_dom"/>
</dbReference>